<feature type="transmembrane region" description="Helical" evidence="6">
    <location>
        <begin position="28"/>
        <end position="45"/>
    </location>
</feature>
<comment type="subcellular location">
    <subcellularLocation>
        <location evidence="1">Cell membrane</location>
        <topology evidence="1">Multi-pass membrane protein</topology>
    </subcellularLocation>
</comment>
<reference evidence="8 9" key="1">
    <citation type="submission" date="2018-07" db="EMBL/GenBank/DDBJ databases">
        <title>Dyella monticola sp. nov. and Dyella psychrodurans sp. nov. isolated from monsoon evergreen broad-leaved forest soil of Dinghu Mountain, China.</title>
        <authorList>
            <person name="Gao Z."/>
            <person name="Qiu L."/>
        </authorList>
    </citation>
    <scope>NUCLEOTIDE SEQUENCE [LARGE SCALE GENOMIC DNA]</scope>
    <source>
        <strain evidence="8 9">4G-K06</strain>
    </source>
</reference>
<evidence type="ECO:0000313" key="9">
    <source>
        <dbReference type="Proteomes" id="UP000254258"/>
    </source>
</evidence>
<feature type="transmembrane region" description="Helical" evidence="6">
    <location>
        <begin position="293"/>
        <end position="312"/>
    </location>
</feature>
<dbReference type="EMBL" id="QRBE01000002">
    <property type="protein sequence ID" value="RDS83790.1"/>
    <property type="molecule type" value="Genomic_DNA"/>
</dbReference>
<gene>
    <name evidence="8" type="ORF">DWU98_05605</name>
</gene>
<dbReference type="GO" id="GO:0005886">
    <property type="term" value="C:plasma membrane"/>
    <property type="evidence" value="ECO:0007669"/>
    <property type="project" value="UniProtKB-SubCell"/>
</dbReference>
<feature type="transmembrane region" description="Helical" evidence="6">
    <location>
        <begin position="96"/>
        <end position="116"/>
    </location>
</feature>
<evidence type="ECO:0000256" key="2">
    <source>
        <dbReference type="ARBA" id="ARBA00022475"/>
    </source>
</evidence>
<accession>A0A370X689</accession>
<sequence length="567" mass="63809">MRLNAFTFVGYFFCRGKRMGKRWWTNDWLLQLAVAVGYGLLYLAIHPLSTAYWPVHVGVRLACLLLMPYRFWPALYVGEILPNIYEILPCTEQGTIWMVLRSIPPFTITMPIVWWCRERMPPLPRSTQRLVDIKALLVCVLLVSLGNMVYSSAASATSLAIPGPMAVLPWTIAFFLGPYLAILSIIPWALLAWLNYERGHLREQAKKALISPLVLETVVLLFPAVVLLAWLDKVGSDQIKQIATIAMFLPMAWLTLKHGWRAVALSAPLVIACISLPLPIADTTISENVYATQFFLSIAVTSLFVLGARISVQLVEEEQERVTARNVQRIARQNLQMGEQRMRQASQALEYLAGTLHLTNGRLLEQMRRIVPNIESHAFYKQALATQTQVYRLAESMHPIAWRERGLPAALNETIARALDEAGIAYRCQISGRGFTRLAPSVLTATYRAACEVVVYVTSRLSCTGVNLTLRGGETRGKRWVALRVEGVLEETGIASAVYHSEERKRLATKLGASILDVPEIRDHVRIFDGELHTRMPKDRLSITVLLHDAMQEERSVTSAPMRLWVN</sequence>
<organism evidence="8 9">
    <name type="scientific">Dyella monticola</name>
    <dbReference type="NCBI Taxonomy" id="1927958"/>
    <lineage>
        <taxon>Bacteria</taxon>
        <taxon>Pseudomonadati</taxon>
        <taxon>Pseudomonadota</taxon>
        <taxon>Gammaproteobacteria</taxon>
        <taxon>Lysobacterales</taxon>
        <taxon>Rhodanobacteraceae</taxon>
        <taxon>Dyella</taxon>
    </lineage>
</organism>
<protein>
    <recommendedName>
        <fullName evidence="7">MASE1 domain-containing protein</fullName>
    </recommendedName>
</protein>
<dbReference type="Proteomes" id="UP000254258">
    <property type="component" value="Unassembled WGS sequence"/>
</dbReference>
<keyword evidence="3 6" id="KW-0812">Transmembrane</keyword>
<dbReference type="AlphaFoldDB" id="A0A370X689"/>
<keyword evidence="4 6" id="KW-1133">Transmembrane helix</keyword>
<evidence type="ECO:0000256" key="6">
    <source>
        <dbReference type="SAM" id="Phobius"/>
    </source>
</evidence>
<evidence type="ECO:0000259" key="7">
    <source>
        <dbReference type="Pfam" id="PF05231"/>
    </source>
</evidence>
<evidence type="ECO:0000256" key="3">
    <source>
        <dbReference type="ARBA" id="ARBA00022692"/>
    </source>
</evidence>
<evidence type="ECO:0000256" key="5">
    <source>
        <dbReference type="ARBA" id="ARBA00023136"/>
    </source>
</evidence>
<dbReference type="Pfam" id="PF05231">
    <property type="entry name" value="MASE1"/>
    <property type="match status" value="1"/>
</dbReference>
<evidence type="ECO:0000256" key="1">
    <source>
        <dbReference type="ARBA" id="ARBA00004651"/>
    </source>
</evidence>
<name>A0A370X689_9GAMM</name>
<keyword evidence="9" id="KW-1185">Reference proteome</keyword>
<feature type="transmembrane region" description="Helical" evidence="6">
    <location>
        <begin position="208"/>
        <end position="232"/>
    </location>
</feature>
<feature type="domain" description="MASE1" evidence="7">
    <location>
        <begin position="33"/>
        <end position="313"/>
    </location>
</feature>
<feature type="transmembrane region" description="Helical" evidence="6">
    <location>
        <begin position="167"/>
        <end position="196"/>
    </location>
</feature>
<comment type="caution">
    <text evidence="8">The sequence shown here is derived from an EMBL/GenBank/DDBJ whole genome shotgun (WGS) entry which is preliminary data.</text>
</comment>
<proteinExistence type="predicted"/>
<keyword evidence="5 6" id="KW-0472">Membrane</keyword>
<evidence type="ECO:0000256" key="4">
    <source>
        <dbReference type="ARBA" id="ARBA00022989"/>
    </source>
</evidence>
<keyword evidence="2" id="KW-1003">Cell membrane</keyword>
<evidence type="ECO:0000313" key="8">
    <source>
        <dbReference type="EMBL" id="RDS83790.1"/>
    </source>
</evidence>
<feature type="transmembrane region" description="Helical" evidence="6">
    <location>
        <begin position="263"/>
        <end position="281"/>
    </location>
</feature>
<dbReference type="InterPro" id="IPR007895">
    <property type="entry name" value="MASE1"/>
</dbReference>
<feature type="transmembrane region" description="Helical" evidence="6">
    <location>
        <begin position="136"/>
        <end position="161"/>
    </location>
</feature>